<dbReference type="InterPro" id="IPR023379">
    <property type="entry name" value="BART_dom"/>
</dbReference>
<evidence type="ECO:0000313" key="10">
    <source>
        <dbReference type="Proteomes" id="UP000654075"/>
    </source>
</evidence>
<keyword evidence="4" id="KW-0969">Cilium</keyword>
<evidence type="ECO:0000259" key="8">
    <source>
        <dbReference type="Pfam" id="PF12237"/>
    </source>
</evidence>
<comment type="subcellular location">
    <subcellularLocation>
        <location evidence="1">Cell projection</location>
        <location evidence="1">Cilium</location>
    </subcellularLocation>
    <subcellularLocation>
        <location evidence="2">Cytoplasm</location>
    </subcellularLocation>
</comment>
<keyword evidence="3" id="KW-0963">Cytoplasm</keyword>
<dbReference type="EMBL" id="CAJNNV010027240">
    <property type="protein sequence ID" value="CAE8619837.1"/>
    <property type="molecule type" value="Genomic_DNA"/>
</dbReference>
<dbReference type="GO" id="GO:0005737">
    <property type="term" value="C:cytoplasm"/>
    <property type="evidence" value="ECO:0007669"/>
    <property type="project" value="UniProtKB-SubCell"/>
</dbReference>
<gene>
    <name evidence="9" type="ORF">PGLA1383_LOCUS37416</name>
</gene>
<dbReference type="AlphaFoldDB" id="A0A813G560"/>
<keyword evidence="10" id="KW-1185">Reference proteome</keyword>
<dbReference type="Pfam" id="PF12237">
    <property type="entry name" value="PCIF1_WW"/>
    <property type="match status" value="1"/>
</dbReference>
<evidence type="ECO:0000256" key="3">
    <source>
        <dbReference type="ARBA" id="ARBA00022490"/>
    </source>
</evidence>
<protein>
    <recommendedName>
        <fullName evidence="11">Coiled-coil domain-containing protein 104</fullName>
    </recommendedName>
</protein>
<organism evidence="9 10">
    <name type="scientific">Polarella glacialis</name>
    <name type="common">Dinoflagellate</name>
    <dbReference type="NCBI Taxonomy" id="89957"/>
    <lineage>
        <taxon>Eukaryota</taxon>
        <taxon>Sar</taxon>
        <taxon>Alveolata</taxon>
        <taxon>Dinophyceae</taxon>
        <taxon>Suessiales</taxon>
        <taxon>Suessiaceae</taxon>
        <taxon>Polarella</taxon>
    </lineage>
</organism>
<accession>A0A813G560</accession>
<proteinExistence type="predicted"/>
<evidence type="ECO:0000259" key="7">
    <source>
        <dbReference type="Pfam" id="PF11527"/>
    </source>
</evidence>
<keyword evidence="5" id="KW-0966">Cell projection</keyword>
<dbReference type="Proteomes" id="UP000654075">
    <property type="component" value="Unassembled WGS sequence"/>
</dbReference>
<feature type="domain" description="BART" evidence="7">
    <location>
        <begin position="464"/>
        <end position="572"/>
    </location>
</feature>
<dbReference type="GO" id="GO:0016422">
    <property type="term" value="F:mRNA (2'-O-methyladenosine-N6-)-methyltransferase activity"/>
    <property type="evidence" value="ECO:0007669"/>
    <property type="project" value="InterPro"/>
</dbReference>
<evidence type="ECO:0000256" key="2">
    <source>
        <dbReference type="ARBA" id="ARBA00004496"/>
    </source>
</evidence>
<dbReference type="GO" id="GO:0005929">
    <property type="term" value="C:cilium"/>
    <property type="evidence" value="ECO:0007669"/>
    <property type="project" value="UniProtKB-SubCell"/>
</dbReference>
<dbReference type="GO" id="GO:0099122">
    <property type="term" value="F:RNA polymerase II C-terminal domain binding"/>
    <property type="evidence" value="ECO:0007669"/>
    <property type="project" value="InterPro"/>
</dbReference>
<dbReference type="Pfam" id="PF11527">
    <property type="entry name" value="ARL2_Bind_BART"/>
    <property type="match status" value="1"/>
</dbReference>
<dbReference type="Gene3D" id="1.20.1520.10">
    <property type="entry name" value="ADP-ribosylation factor-like 2-binding protein, domain"/>
    <property type="match status" value="1"/>
</dbReference>
<reference evidence="9" key="1">
    <citation type="submission" date="2021-02" db="EMBL/GenBank/DDBJ databases">
        <authorList>
            <person name="Dougan E. K."/>
            <person name="Rhodes N."/>
            <person name="Thang M."/>
            <person name="Chan C."/>
        </authorList>
    </citation>
    <scope>NUCLEOTIDE SEQUENCE</scope>
</reference>
<dbReference type="OrthoDB" id="193787at2759"/>
<evidence type="ECO:0000256" key="5">
    <source>
        <dbReference type="ARBA" id="ARBA00023273"/>
    </source>
</evidence>
<dbReference type="InterPro" id="IPR039881">
    <property type="entry name" value="PCIF1-like"/>
</dbReference>
<evidence type="ECO:0000256" key="4">
    <source>
        <dbReference type="ARBA" id="ARBA00023069"/>
    </source>
</evidence>
<evidence type="ECO:0008006" key="11">
    <source>
        <dbReference type="Google" id="ProtNLM"/>
    </source>
</evidence>
<dbReference type="InterPro" id="IPR042541">
    <property type="entry name" value="BART_sf"/>
</dbReference>
<evidence type="ECO:0000313" key="9">
    <source>
        <dbReference type="EMBL" id="CAE8619837.1"/>
    </source>
</evidence>
<name>A0A813G560_POLGL</name>
<evidence type="ECO:0000256" key="1">
    <source>
        <dbReference type="ARBA" id="ARBA00004138"/>
    </source>
</evidence>
<dbReference type="InterPro" id="IPR022035">
    <property type="entry name" value="PCIF1_WW"/>
</dbReference>
<dbReference type="PANTHER" id="PTHR21727:SF0">
    <property type="entry name" value="MRNA (2'-O-METHYLADENOSINE-N(6)-)-METHYLTRANSFERASE"/>
    <property type="match status" value="1"/>
</dbReference>
<feature type="region of interest" description="Disordered" evidence="6">
    <location>
        <begin position="1"/>
        <end position="41"/>
    </location>
</feature>
<feature type="domain" description="PCIF1 WW" evidence="8">
    <location>
        <begin position="321"/>
        <end position="447"/>
    </location>
</feature>
<comment type="caution">
    <text evidence="9">The sequence shown here is derived from an EMBL/GenBank/DDBJ whole genome shotgun (WGS) entry which is preliminary data.</text>
</comment>
<evidence type="ECO:0000256" key="6">
    <source>
        <dbReference type="SAM" id="MobiDB-lite"/>
    </source>
</evidence>
<dbReference type="GO" id="GO:0005634">
    <property type="term" value="C:nucleus"/>
    <property type="evidence" value="ECO:0007669"/>
    <property type="project" value="TreeGrafter"/>
</dbReference>
<sequence>MDGKRKAEGSGDASGSRGSNRRKGAPGIEAAPIAWPEDTSGAPRRRDVALWDFSVPSHGCAASHPLGAAKDVTAEHEQRRARLMTKLRQRYAEACKEVLGLEKPPGDSIDRWLLEQLAQVRPQGGALREPMLPCPRIAETSRVLLRELLAEVPLRCHSRVTGPPALEALQRYHQSAQSWLERLKAAPNSQLRLEVKALGEWISETSGSQAGDSARGARRRFAEDCPFRKKLDSLTVDGPAGTGLSIRFHVEVNDQAVRVLKMISDEAERMASELLSLQDSPADKPAIVTLDEGERSSAGPPAAVLQCGEDILRVSGMHVRKLRQLYEAHHPPPAIGAPEREAWETTFRTRLYVMLRRYVTFIGLDPSEEGSRGGNMHAAAPESVFAWLHQEMGVTCELFASPLNCYFSQFYSAFPDVDWPFGSQGSFFDAESLPEGSYEVGPPYTEEAAPGGSSLEPLLRGFFESGFQAHVQQFVAERAPSFTEVCADGSHPLIWTQFHQEYRDMFEQQLDLILATLEMTKAELQEFCEWLQAHVEIFEEDSEGLHSFLEAVTASEGYESFLKAMFEEVRRQQLVAEPPQEGVAQTQELEVCVPEGLGPGQVLAVDYLGARYELVIPDGCEPGMSFRAAVTVAA</sequence>
<dbReference type="PANTHER" id="PTHR21727">
    <property type="entry name" value="PHOSPHORYLATED CTD INTERACTING FACTOR 1"/>
    <property type="match status" value="1"/>
</dbReference>